<sequence length="119" mass="13133">MPVINRSEHRHHPGGGPLAPAIEAFLAATHSGDRSQITSIFAPQAQVFDEREHRVGPGEIARWMADNPGRLRVVGVQQRTGKILLDSLLCGDFPGGPRSLRHVFRLDDQGRIARLDISR</sequence>
<accession>A0ABY9NBT2</accession>
<dbReference type="InterPro" id="IPR032710">
    <property type="entry name" value="NTF2-like_dom_sf"/>
</dbReference>
<proteinExistence type="predicted"/>
<reference evidence="1 2" key="1">
    <citation type="journal article" date="2023" name="Access Microbiol">
        <title>The genome of a steinernematid-associated Pseudomonas piscis bacterium encodes the biosynthesis of insect toxins.</title>
        <authorList>
            <person name="Awori R.M."/>
            <person name="Hendre P."/>
            <person name="Amugune N.O."/>
        </authorList>
    </citation>
    <scope>NUCLEOTIDE SEQUENCE [LARGE SCALE GENOMIC DNA]</scope>
    <source>
        <strain evidence="1 2">75</strain>
    </source>
</reference>
<gene>
    <name evidence="1" type="ORF">QL104_16570</name>
</gene>
<dbReference type="Gene3D" id="3.10.450.50">
    <property type="match status" value="1"/>
</dbReference>
<protein>
    <submittedName>
        <fullName evidence="1">Nuclear transport factor 2 family protein</fullName>
    </submittedName>
</protein>
<dbReference type="RefSeq" id="WP_103324205.1">
    <property type="nucleotide sequence ID" value="NZ_CP133164.1"/>
</dbReference>
<dbReference type="Proteomes" id="UP001237292">
    <property type="component" value="Chromosome"/>
</dbReference>
<evidence type="ECO:0000313" key="2">
    <source>
        <dbReference type="Proteomes" id="UP001237292"/>
    </source>
</evidence>
<evidence type="ECO:0000313" key="1">
    <source>
        <dbReference type="EMBL" id="WMN14987.1"/>
    </source>
</evidence>
<organism evidence="1 2">
    <name type="scientific">Pseudomonas piscis</name>
    <dbReference type="NCBI Taxonomy" id="2614538"/>
    <lineage>
        <taxon>Bacteria</taxon>
        <taxon>Pseudomonadati</taxon>
        <taxon>Pseudomonadota</taxon>
        <taxon>Gammaproteobacteria</taxon>
        <taxon>Pseudomonadales</taxon>
        <taxon>Pseudomonadaceae</taxon>
        <taxon>Pseudomonas</taxon>
    </lineage>
</organism>
<keyword evidence="2" id="KW-1185">Reference proteome</keyword>
<dbReference type="EMBL" id="CP133164">
    <property type="protein sequence ID" value="WMN14987.1"/>
    <property type="molecule type" value="Genomic_DNA"/>
</dbReference>
<dbReference type="SUPFAM" id="SSF54427">
    <property type="entry name" value="NTF2-like"/>
    <property type="match status" value="1"/>
</dbReference>
<name>A0ABY9NBT2_9PSED</name>